<protein>
    <recommendedName>
        <fullName evidence="2">Coiled-coil domain-containing protein 22</fullName>
    </recommendedName>
</protein>
<dbReference type="Pfam" id="PF21674">
    <property type="entry name" value="CCDC22_N"/>
    <property type="match status" value="1"/>
</dbReference>
<evidence type="ECO:0000313" key="7">
    <source>
        <dbReference type="Ensembl" id="ENSUPAP00010005005.1"/>
    </source>
</evidence>
<dbReference type="GO" id="GO:2000060">
    <property type="term" value="P:positive regulation of ubiquitin-dependent protein catabolic process"/>
    <property type="evidence" value="ECO:0007669"/>
    <property type="project" value="TreeGrafter"/>
</dbReference>
<reference evidence="7" key="1">
    <citation type="submission" date="2025-08" db="UniProtKB">
        <authorList>
            <consortium name="Ensembl"/>
        </authorList>
    </citation>
    <scope>IDENTIFICATION</scope>
</reference>
<dbReference type="InterPro" id="IPR048348">
    <property type="entry name" value="CCDC22_CC"/>
</dbReference>
<feature type="region of interest" description="Disordered" evidence="4">
    <location>
        <begin position="306"/>
        <end position="333"/>
    </location>
</feature>
<keyword evidence="8" id="KW-1185">Reference proteome</keyword>
<feature type="domain" description="CCDC22 coiled-coil" evidence="5">
    <location>
        <begin position="363"/>
        <end position="557"/>
    </location>
</feature>
<dbReference type="AlphaFoldDB" id="A0A8D2H1Q3"/>
<sequence length="587" mass="66209">MEEADRILIHSLRQAGTAVPPDVQTLRAFTTELVVEAVVRCLRVINPAVGSGLSPLLPLAMSARFRLAMSLAQACMDLGYPLELGYQNFLYPSEPDLRDLLLFLAERLPTDASEDADQPAGDSAILLRAIGSQIRDQLALPWVPPLLRTPKLQNLQGSALQHPFHASTLVMPELSSRGETREFQTSPLLLPVPAQVPRPSGRVASLLEHHAIQLCQHVGRDRPGDEDWVRRAPRVPPQEDTRAPRQRLHRQLAEHLRQTWSPLAAPTQARDLGELLQGWGAGARTGAPKGSRFTHSEKFTFHLEHQAQAAPVSDVPTTSSQPEQDTRATQEQELESLREQLEGMNRNIEEVEANMKTLGISLVQLVVESSAQRVIHLAGQWEKHRVPLLAEYRHLRKLQDCRELESSRRMAEIQELHQSVQAAAEEARRKEEVYKQLVSELETLPRDVSRLAYTQRILEIVGNIRKQKEEITKILSDTKELQKEINSLSGKLDRTFAVTDELVFKDAKKDDAVRKAYKYLAALHENCSQLIQTIEDTGTIMREVRDLEEQIETEMGKKTHSNLEKICEDYRALRQENAGLLGRVREA</sequence>
<dbReference type="InterPro" id="IPR048349">
    <property type="entry name" value="CCDC22_N"/>
</dbReference>
<proteinExistence type="inferred from homology"/>
<organism evidence="7 8">
    <name type="scientific">Urocitellus parryii</name>
    <name type="common">Arctic ground squirrel</name>
    <name type="synonym">Spermophilus parryii</name>
    <dbReference type="NCBI Taxonomy" id="9999"/>
    <lineage>
        <taxon>Eukaryota</taxon>
        <taxon>Metazoa</taxon>
        <taxon>Chordata</taxon>
        <taxon>Craniata</taxon>
        <taxon>Vertebrata</taxon>
        <taxon>Euteleostomi</taxon>
        <taxon>Mammalia</taxon>
        <taxon>Eutheria</taxon>
        <taxon>Euarchontoglires</taxon>
        <taxon>Glires</taxon>
        <taxon>Rodentia</taxon>
        <taxon>Sciuromorpha</taxon>
        <taxon>Sciuridae</taxon>
        <taxon>Xerinae</taxon>
        <taxon>Marmotini</taxon>
        <taxon>Urocitellus</taxon>
    </lineage>
</organism>
<feature type="coiled-coil region" evidence="3">
    <location>
        <begin position="410"/>
        <end position="484"/>
    </location>
</feature>
<name>A0A8D2H1Q3_UROPR</name>
<feature type="domain" description="CCDC22 N-terminal" evidence="6">
    <location>
        <begin position="1"/>
        <end position="109"/>
    </location>
</feature>
<feature type="compositionally biased region" description="Basic and acidic residues" evidence="4">
    <location>
        <begin position="221"/>
        <end position="230"/>
    </location>
</feature>
<dbReference type="GeneTree" id="ENSGT00390000003809"/>
<evidence type="ECO:0000259" key="5">
    <source>
        <dbReference type="Pfam" id="PF05667"/>
    </source>
</evidence>
<dbReference type="GO" id="GO:0097602">
    <property type="term" value="F:cullin family protein binding"/>
    <property type="evidence" value="ECO:0007669"/>
    <property type="project" value="TreeGrafter"/>
</dbReference>
<evidence type="ECO:0000256" key="2">
    <source>
        <dbReference type="ARBA" id="ARBA00016694"/>
    </source>
</evidence>
<accession>A0A8D2H1Q3</accession>
<feature type="region of interest" description="Disordered" evidence="4">
    <location>
        <begin position="221"/>
        <end position="245"/>
    </location>
</feature>
<dbReference type="Ensembl" id="ENSUPAT00010005739.1">
    <property type="protein sequence ID" value="ENSUPAP00010005005.1"/>
    <property type="gene ID" value="ENSUPAG00010004020.1"/>
</dbReference>
<dbReference type="Proteomes" id="UP000694417">
    <property type="component" value="Unplaced"/>
</dbReference>
<evidence type="ECO:0000313" key="8">
    <source>
        <dbReference type="Proteomes" id="UP000694417"/>
    </source>
</evidence>
<reference evidence="7" key="2">
    <citation type="submission" date="2025-09" db="UniProtKB">
        <authorList>
            <consortium name="Ensembl"/>
        </authorList>
    </citation>
    <scope>IDENTIFICATION</scope>
</reference>
<dbReference type="PANTHER" id="PTHR15668">
    <property type="entry name" value="JM1 PROTEIN"/>
    <property type="match status" value="1"/>
</dbReference>
<keyword evidence="3" id="KW-0175">Coiled coil</keyword>
<evidence type="ECO:0000256" key="1">
    <source>
        <dbReference type="ARBA" id="ARBA00006438"/>
    </source>
</evidence>
<evidence type="ECO:0000256" key="4">
    <source>
        <dbReference type="SAM" id="MobiDB-lite"/>
    </source>
</evidence>
<gene>
    <name evidence="7" type="primary">CCDC22</name>
</gene>
<comment type="similarity">
    <text evidence="1">Belongs to the CCDC22 family.</text>
</comment>
<dbReference type="PANTHER" id="PTHR15668:SF4">
    <property type="entry name" value="COILED-COIL DOMAIN-CONTAINING PROTEIN 22"/>
    <property type="match status" value="1"/>
</dbReference>
<evidence type="ECO:0000256" key="3">
    <source>
        <dbReference type="SAM" id="Coils"/>
    </source>
</evidence>
<dbReference type="InterPro" id="IPR008530">
    <property type="entry name" value="CCDC22"/>
</dbReference>
<dbReference type="Pfam" id="PF05667">
    <property type="entry name" value="CCDC22_CC"/>
    <property type="match status" value="1"/>
</dbReference>
<feature type="compositionally biased region" description="Basic and acidic residues" evidence="4">
    <location>
        <begin position="324"/>
        <end position="333"/>
    </location>
</feature>
<evidence type="ECO:0000259" key="6">
    <source>
        <dbReference type="Pfam" id="PF21674"/>
    </source>
</evidence>